<evidence type="ECO:0000313" key="5">
    <source>
        <dbReference type="Proteomes" id="UP000693970"/>
    </source>
</evidence>
<comment type="caution">
    <text evidence="4">The sequence shown here is derived from an EMBL/GenBank/DDBJ whole genome shotgun (WGS) entry which is preliminary data.</text>
</comment>
<feature type="domain" description="Proteasome alpha-type subunits" evidence="3">
    <location>
        <begin position="47"/>
        <end position="69"/>
    </location>
</feature>
<accession>A0A9K3M502</accession>
<keyword evidence="1 4" id="KW-0647">Proteasome</keyword>
<dbReference type="PANTHER" id="PTHR11599">
    <property type="entry name" value="PROTEASOME SUBUNIT ALPHA/BETA"/>
    <property type="match status" value="1"/>
</dbReference>
<sequence>MGSHRLSSMVSSRMSRKMIVLLFLSFLDWSSLLFASANGGNYHIYNYDQTSQQFTPDGRLIQVEYASKAVEFSSPVVVVECLADDEESNNNSNSNSPYPCLILVTIPKQAYAPQQRMVILNDDPDEDQSSSLQSYVVVLSGVLSDSLALLQAALKQQADHQRTYHTSFRIDQMANILGEECHGRVWKGGIRPYGSTLVLCGYEDTYPYGKNNAGTMEDEGMTSFPQSYRSLIYQTDPSGAVRQYSTGPTVDNINSNKASLSSRLGKKKKTAVQSHVRGIVGGSSALQRQLEKRLQQGLSKLEKQESTTLAQRIATIAQILNTETNKDPGKAPGGASAEDCTTTLPLEVVVISPSLGGCRRLDQNQLDGIRALALGNKRIG</sequence>
<dbReference type="GO" id="GO:0006511">
    <property type="term" value="P:ubiquitin-dependent protein catabolic process"/>
    <property type="evidence" value="ECO:0007669"/>
    <property type="project" value="InterPro"/>
</dbReference>
<dbReference type="SMART" id="SM00948">
    <property type="entry name" value="Proteasome_A_N"/>
    <property type="match status" value="1"/>
</dbReference>
<keyword evidence="5" id="KW-1185">Reference proteome</keyword>
<gene>
    <name evidence="4" type="ORF">IV203_013364</name>
</gene>
<evidence type="ECO:0000259" key="3">
    <source>
        <dbReference type="SMART" id="SM00948"/>
    </source>
</evidence>
<evidence type="ECO:0000256" key="1">
    <source>
        <dbReference type="ARBA" id="ARBA00022942"/>
    </source>
</evidence>
<dbReference type="GO" id="GO:0019773">
    <property type="term" value="C:proteasome core complex, alpha-subunit complex"/>
    <property type="evidence" value="ECO:0007669"/>
    <property type="project" value="InterPro"/>
</dbReference>
<dbReference type="Pfam" id="PF10584">
    <property type="entry name" value="Proteasome_A_N"/>
    <property type="match status" value="1"/>
</dbReference>
<keyword evidence="2" id="KW-0732">Signal</keyword>
<reference evidence="4" key="2">
    <citation type="submission" date="2021-04" db="EMBL/GenBank/DDBJ databases">
        <authorList>
            <person name="Podell S."/>
        </authorList>
    </citation>
    <scope>NUCLEOTIDE SEQUENCE</scope>
    <source>
        <strain evidence="4">Hildebrandi</strain>
    </source>
</reference>
<feature type="chain" id="PRO_5039896295" evidence="2">
    <location>
        <begin position="40"/>
        <end position="380"/>
    </location>
</feature>
<protein>
    <submittedName>
        <fullName evidence="4">Proteasome endopeptidase complex subunit alpha</fullName>
    </submittedName>
</protein>
<dbReference type="EMBL" id="JAGRRH010000001">
    <property type="protein sequence ID" value="KAG7374269.1"/>
    <property type="molecule type" value="Genomic_DNA"/>
</dbReference>
<dbReference type="InterPro" id="IPR000426">
    <property type="entry name" value="Proteasome_asu_N"/>
</dbReference>
<dbReference type="OrthoDB" id="47356at2759"/>
<feature type="signal peptide" evidence="2">
    <location>
        <begin position="1"/>
        <end position="39"/>
    </location>
</feature>
<reference evidence="4" key="1">
    <citation type="journal article" date="2021" name="Sci. Rep.">
        <title>Diploid genomic architecture of Nitzschia inconspicua, an elite biomass production diatom.</title>
        <authorList>
            <person name="Oliver A."/>
            <person name="Podell S."/>
            <person name="Pinowska A."/>
            <person name="Traller J.C."/>
            <person name="Smith S.R."/>
            <person name="McClure R."/>
            <person name="Beliaev A."/>
            <person name="Bohutskyi P."/>
            <person name="Hill E.A."/>
            <person name="Rabines A."/>
            <person name="Zheng H."/>
            <person name="Allen L.Z."/>
            <person name="Kuo A."/>
            <person name="Grigoriev I.V."/>
            <person name="Allen A.E."/>
            <person name="Hazlebeck D."/>
            <person name="Allen E.E."/>
        </authorList>
    </citation>
    <scope>NUCLEOTIDE SEQUENCE</scope>
    <source>
        <strain evidence="4">Hildebrandi</strain>
    </source>
</reference>
<dbReference type="InterPro" id="IPR050115">
    <property type="entry name" value="Proteasome_alpha"/>
</dbReference>
<evidence type="ECO:0000256" key="2">
    <source>
        <dbReference type="SAM" id="SignalP"/>
    </source>
</evidence>
<dbReference type="Proteomes" id="UP000693970">
    <property type="component" value="Unassembled WGS sequence"/>
</dbReference>
<name>A0A9K3M502_9STRA</name>
<organism evidence="4 5">
    <name type="scientific">Nitzschia inconspicua</name>
    <dbReference type="NCBI Taxonomy" id="303405"/>
    <lineage>
        <taxon>Eukaryota</taxon>
        <taxon>Sar</taxon>
        <taxon>Stramenopiles</taxon>
        <taxon>Ochrophyta</taxon>
        <taxon>Bacillariophyta</taxon>
        <taxon>Bacillariophyceae</taxon>
        <taxon>Bacillariophycidae</taxon>
        <taxon>Bacillariales</taxon>
        <taxon>Bacillariaceae</taxon>
        <taxon>Nitzschia</taxon>
    </lineage>
</organism>
<proteinExistence type="predicted"/>
<evidence type="ECO:0000313" key="4">
    <source>
        <dbReference type="EMBL" id="KAG7374269.1"/>
    </source>
</evidence>
<dbReference type="AlphaFoldDB" id="A0A9K3M502"/>